<organism evidence="3 4">
    <name type="scientific">Raphidocelis subcapitata</name>
    <dbReference type="NCBI Taxonomy" id="307507"/>
    <lineage>
        <taxon>Eukaryota</taxon>
        <taxon>Viridiplantae</taxon>
        <taxon>Chlorophyta</taxon>
        <taxon>core chlorophytes</taxon>
        <taxon>Chlorophyceae</taxon>
        <taxon>CS clade</taxon>
        <taxon>Sphaeropleales</taxon>
        <taxon>Selenastraceae</taxon>
        <taxon>Raphidocelis</taxon>
    </lineage>
</organism>
<dbReference type="EMBL" id="BDRX01000072">
    <property type="protein sequence ID" value="GBF95982.1"/>
    <property type="molecule type" value="Genomic_DNA"/>
</dbReference>
<feature type="region of interest" description="Disordered" evidence="1">
    <location>
        <begin position="56"/>
        <end position="78"/>
    </location>
</feature>
<evidence type="ECO:0008006" key="5">
    <source>
        <dbReference type="Google" id="ProtNLM"/>
    </source>
</evidence>
<dbReference type="OrthoDB" id="424673at2759"/>
<gene>
    <name evidence="3" type="ORF">Rsub_08105</name>
</gene>
<dbReference type="InterPro" id="IPR021995">
    <property type="entry name" value="DUF3593"/>
</dbReference>
<keyword evidence="2" id="KW-0472">Membrane</keyword>
<dbReference type="Pfam" id="PF12159">
    <property type="entry name" value="DUF3593"/>
    <property type="match status" value="1"/>
</dbReference>
<dbReference type="STRING" id="307507.A0A2V0PAL2"/>
<evidence type="ECO:0000313" key="3">
    <source>
        <dbReference type="EMBL" id="GBF95982.1"/>
    </source>
</evidence>
<feature type="transmembrane region" description="Helical" evidence="2">
    <location>
        <begin position="133"/>
        <end position="153"/>
    </location>
</feature>
<keyword evidence="4" id="KW-1185">Reference proteome</keyword>
<name>A0A2V0PAL2_9CHLO</name>
<dbReference type="PANTHER" id="PTHR35473">
    <property type="entry name" value="1-ACYL-SN-GLYCEROL-3-PHOSPHATE ACYLTRANSFERASE"/>
    <property type="match status" value="1"/>
</dbReference>
<evidence type="ECO:0000256" key="2">
    <source>
        <dbReference type="SAM" id="Phobius"/>
    </source>
</evidence>
<feature type="compositionally biased region" description="Low complexity" evidence="1">
    <location>
        <begin position="59"/>
        <end position="73"/>
    </location>
</feature>
<sequence length="226" mass="24094">MQQQQALRGAHRALSATPYPLQRPAALPRPVRAACCAPSAALQCAGRALVPARPCPLHQRQQQQHQQQLGARQQDQRRQQQRRRVAARVLSPWGTQIDGQSIASQLFALSLFPYLGFLFHLTRSGQAPRLVLGGFYFLLVFVGATIPAGIYAKTHYGTSLANVDWLHGGAESLLTVTNLLLVLGLRQAIREAEAKNAAAAAKGAEDGGAAAPAAASEAVGGKPRGE</sequence>
<evidence type="ECO:0000256" key="1">
    <source>
        <dbReference type="SAM" id="MobiDB-lite"/>
    </source>
</evidence>
<dbReference type="PANTHER" id="PTHR35473:SF3">
    <property type="entry name" value="1-ACYL-SN-GLYCEROL-3-PHOSPHATE ACYLTRANSFERASE"/>
    <property type="match status" value="1"/>
</dbReference>
<dbReference type="InParanoid" id="A0A2V0PAL2"/>
<protein>
    <recommendedName>
        <fullName evidence="5">DUF3593 domain-containing protein</fullName>
    </recommendedName>
</protein>
<comment type="caution">
    <text evidence="3">The sequence shown here is derived from an EMBL/GenBank/DDBJ whole genome shotgun (WGS) entry which is preliminary data.</text>
</comment>
<feature type="transmembrane region" description="Helical" evidence="2">
    <location>
        <begin position="165"/>
        <end position="185"/>
    </location>
</feature>
<keyword evidence="2" id="KW-0812">Transmembrane</keyword>
<reference evidence="3 4" key="1">
    <citation type="journal article" date="2018" name="Sci. Rep.">
        <title>Raphidocelis subcapitata (=Pseudokirchneriella subcapitata) provides an insight into genome evolution and environmental adaptations in the Sphaeropleales.</title>
        <authorList>
            <person name="Suzuki S."/>
            <person name="Yamaguchi H."/>
            <person name="Nakajima N."/>
            <person name="Kawachi M."/>
        </authorList>
    </citation>
    <scope>NUCLEOTIDE SEQUENCE [LARGE SCALE GENOMIC DNA]</scope>
    <source>
        <strain evidence="3 4">NIES-35</strain>
    </source>
</reference>
<keyword evidence="2" id="KW-1133">Transmembrane helix</keyword>
<evidence type="ECO:0000313" key="4">
    <source>
        <dbReference type="Proteomes" id="UP000247498"/>
    </source>
</evidence>
<accession>A0A2V0PAL2</accession>
<proteinExistence type="predicted"/>
<dbReference type="Proteomes" id="UP000247498">
    <property type="component" value="Unassembled WGS sequence"/>
</dbReference>
<dbReference type="AlphaFoldDB" id="A0A2V0PAL2"/>
<feature type="region of interest" description="Disordered" evidence="1">
    <location>
        <begin position="204"/>
        <end position="226"/>
    </location>
</feature>